<dbReference type="PANTHER" id="PTHR21299">
    <property type="entry name" value="CYTIDYLATE KINASE/PANTOATE-BETA-ALANINE LIGASE"/>
    <property type="match status" value="1"/>
</dbReference>
<feature type="active site" description="Proton donor" evidence="8">
    <location>
        <position position="33"/>
    </location>
</feature>
<keyword evidence="8" id="KW-0963">Cytoplasm</keyword>
<dbReference type="RefSeq" id="WP_345723518.1">
    <property type="nucleotide sequence ID" value="NZ_BAABRU010000014.1"/>
</dbReference>
<keyword evidence="6 8" id="KW-0067">ATP-binding</keyword>
<comment type="similarity">
    <text evidence="2 8">Belongs to the pantothenate synthetase family.</text>
</comment>
<sequence length="276" mass="29932">MQVVTTIEAVRAARRQWAEVGFVPTMGFLHAGHLSLVQQAKAENGVAIASIFVNPTQFGPNEDFASYPRDTPRDLALLEAAGCDLVWMPSVEEIYPAGFSSYVEVEGVTEPLEGARRPGHFRGVATVVTKLFNVVQPTKAYFGQKDAQQTVVIRQFVRDLAIPVEVIIAPTIREADGLAMSSRNSYLNAEQRAAAPVLYRALLAAQTAYAAGQTDAEAIRQLMLATLAQEPLAQVDYVSIADPRSLQELATINQQGALVSLAVRIGKTRLIDNLVV</sequence>
<comment type="caution">
    <text evidence="9">The sequence shown here is derived from an EMBL/GenBank/DDBJ whole genome shotgun (WGS) entry which is preliminary data.</text>
</comment>
<evidence type="ECO:0000313" key="9">
    <source>
        <dbReference type="EMBL" id="GAA5529930.1"/>
    </source>
</evidence>
<comment type="catalytic activity">
    <reaction evidence="7 8">
        <text>(R)-pantoate + beta-alanine + ATP = (R)-pantothenate + AMP + diphosphate + H(+)</text>
        <dbReference type="Rhea" id="RHEA:10912"/>
        <dbReference type="ChEBI" id="CHEBI:15378"/>
        <dbReference type="ChEBI" id="CHEBI:15980"/>
        <dbReference type="ChEBI" id="CHEBI:29032"/>
        <dbReference type="ChEBI" id="CHEBI:30616"/>
        <dbReference type="ChEBI" id="CHEBI:33019"/>
        <dbReference type="ChEBI" id="CHEBI:57966"/>
        <dbReference type="ChEBI" id="CHEBI:456215"/>
        <dbReference type="EC" id="6.3.2.1"/>
    </reaction>
</comment>
<dbReference type="Gene3D" id="3.40.50.620">
    <property type="entry name" value="HUPs"/>
    <property type="match status" value="1"/>
</dbReference>
<feature type="binding site" evidence="8">
    <location>
        <begin position="180"/>
        <end position="183"/>
    </location>
    <ligand>
        <name>ATP</name>
        <dbReference type="ChEBI" id="CHEBI:30616"/>
    </ligand>
</feature>
<accession>A0ABP9X5Z0</accession>
<keyword evidence="3 8" id="KW-0436">Ligase</keyword>
<dbReference type="Pfam" id="PF02569">
    <property type="entry name" value="Pantoate_ligase"/>
    <property type="match status" value="1"/>
</dbReference>
<evidence type="ECO:0000256" key="5">
    <source>
        <dbReference type="ARBA" id="ARBA00022741"/>
    </source>
</evidence>
<keyword evidence="4 8" id="KW-0566">Pantothenate biosynthesis</keyword>
<comment type="function">
    <text evidence="8">Catalyzes the condensation of pantoate with beta-alanine in an ATP-dependent reaction via a pantoyl-adenylate intermediate.</text>
</comment>
<dbReference type="Gene3D" id="3.30.1300.10">
    <property type="entry name" value="Pantoate-beta-alanine ligase, C-terminal domain"/>
    <property type="match status" value="1"/>
</dbReference>
<evidence type="ECO:0000256" key="2">
    <source>
        <dbReference type="ARBA" id="ARBA00009256"/>
    </source>
</evidence>
<evidence type="ECO:0000256" key="4">
    <source>
        <dbReference type="ARBA" id="ARBA00022655"/>
    </source>
</evidence>
<name>A0ABP9X5Z0_9CHLR</name>
<comment type="subcellular location">
    <subcellularLocation>
        <location evidence="8">Cytoplasm</location>
    </subcellularLocation>
</comment>
<comment type="pathway">
    <text evidence="1 8">Cofactor biosynthesis; (R)-pantothenate biosynthesis; (R)-pantothenate from (R)-pantoate and beta-alanine: step 1/1.</text>
</comment>
<dbReference type="InterPro" id="IPR003721">
    <property type="entry name" value="Pantoate_ligase"/>
</dbReference>
<organism evidence="9 10">
    <name type="scientific">Herpetosiphon gulosus</name>
    <dbReference type="NCBI Taxonomy" id="1973496"/>
    <lineage>
        <taxon>Bacteria</taxon>
        <taxon>Bacillati</taxon>
        <taxon>Chloroflexota</taxon>
        <taxon>Chloroflexia</taxon>
        <taxon>Herpetosiphonales</taxon>
        <taxon>Herpetosiphonaceae</taxon>
        <taxon>Herpetosiphon</taxon>
    </lineage>
</organism>
<dbReference type="InterPro" id="IPR014729">
    <property type="entry name" value="Rossmann-like_a/b/a_fold"/>
</dbReference>
<dbReference type="SUPFAM" id="SSF52374">
    <property type="entry name" value="Nucleotidylyl transferase"/>
    <property type="match status" value="1"/>
</dbReference>
<dbReference type="PANTHER" id="PTHR21299:SF1">
    <property type="entry name" value="PANTOATE--BETA-ALANINE LIGASE"/>
    <property type="match status" value="1"/>
</dbReference>
<dbReference type="EMBL" id="BAABRU010000014">
    <property type="protein sequence ID" value="GAA5529930.1"/>
    <property type="molecule type" value="Genomic_DNA"/>
</dbReference>
<proteinExistence type="inferred from homology"/>
<feature type="binding site" evidence="8">
    <location>
        <position position="57"/>
    </location>
    <ligand>
        <name>(R)-pantoate</name>
        <dbReference type="ChEBI" id="CHEBI:15980"/>
    </ligand>
</feature>
<evidence type="ECO:0000256" key="8">
    <source>
        <dbReference type="HAMAP-Rule" id="MF_00158"/>
    </source>
</evidence>
<evidence type="ECO:0000256" key="6">
    <source>
        <dbReference type="ARBA" id="ARBA00022840"/>
    </source>
</evidence>
<gene>
    <name evidence="8 9" type="primary">panC</name>
    <name evidence="9" type="ORF">Hgul01_03744</name>
</gene>
<dbReference type="EC" id="6.3.2.1" evidence="8"/>
<reference evidence="9 10" key="1">
    <citation type="submission" date="2024-02" db="EMBL/GenBank/DDBJ databases">
        <title>Herpetosiphon gulosus NBRC 112829.</title>
        <authorList>
            <person name="Ichikawa N."/>
            <person name="Katano-Makiyama Y."/>
            <person name="Hidaka K."/>
        </authorList>
    </citation>
    <scope>NUCLEOTIDE SEQUENCE [LARGE SCALE GENOMIC DNA]</scope>
    <source>
        <strain evidence="9 10">NBRC 112829</strain>
    </source>
</reference>
<dbReference type="InterPro" id="IPR042176">
    <property type="entry name" value="Pantoate_ligase_C"/>
</dbReference>
<feature type="binding site" evidence="8">
    <location>
        <position position="172"/>
    </location>
    <ligand>
        <name>ATP</name>
        <dbReference type="ChEBI" id="CHEBI:30616"/>
    </ligand>
</feature>
<evidence type="ECO:0000313" key="10">
    <source>
        <dbReference type="Proteomes" id="UP001428290"/>
    </source>
</evidence>
<dbReference type="CDD" id="cd00560">
    <property type="entry name" value="PanC"/>
    <property type="match status" value="1"/>
</dbReference>
<feature type="binding site" evidence="8">
    <location>
        <begin position="26"/>
        <end position="33"/>
    </location>
    <ligand>
        <name>ATP</name>
        <dbReference type="ChEBI" id="CHEBI:30616"/>
    </ligand>
</feature>
<keyword evidence="5 8" id="KW-0547">Nucleotide-binding</keyword>
<comment type="subunit">
    <text evidence="8">Homodimer.</text>
</comment>
<protein>
    <recommendedName>
        <fullName evidence="8">Pantothenate synthetase</fullName>
        <shortName evidence="8">PS</shortName>
        <ecNumber evidence="8">6.3.2.1</ecNumber>
    </recommendedName>
    <alternativeName>
        <fullName evidence="8">Pantoate--beta-alanine ligase</fullName>
    </alternativeName>
    <alternativeName>
        <fullName evidence="8">Pantoate-activating enzyme</fullName>
    </alternativeName>
</protein>
<keyword evidence="10" id="KW-1185">Reference proteome</keyword>
<feature type="binding site" evidence="8">
    <location>
        <position position="57"/>
    </location>
    <ligand>
        <name>beta-alanine</name>
        <dbReference type="ChEBI" id="CHEBI:57966"/>
    </ligand>
</feature>
<feature type="binding site" evidence="8">
    <location>
        <begin position="143"/>
        <end position="146"/>
    </location>
    <ligand>
        <name>ATP</name>
        <dbReference type="ChEBI" id="CHEBI:30616"/>
    </ligand>
</feature>
<dbReference type="Proteomes" id="UP001428290">
    <property type="component" value="Unassembled WGS sequence"/>
</dbReference>
<comment type="miscellaneous">
    <text evidence="8">The reaction proceeds by a bi uni uni bi ping pong mechanism.</text>
</comment>
<evidence type="ECO:0000256" key="7">
    <source>
        <dbReference type="ARBA" id="ARBA00048258"/>
    </source>
</evidence>
<evidence type="ECO:0000256" key="3">
    <source>
        <dbReference type="ARBA" id="ARBA00022598"/>
    </source>
</evidence>
<feature type="binding site" evidence="8">
    <location>
        <position position="149"/>
    </location>
    <ligand>
        <name>(R)-pantoate</name>
        <dbReference type="ChEBI" id="CHEBI:15980"/>
    </ligand>
</feature>
<dbReference type="HAMAP" id="MF_00158">
    <property type="entry name" value="PanC"/>
    <property type="match status" value="1"/>
</dbReference>
<dbReference type="NCBIfam" id="TIGR00018">
    <property type="entry name" value="panC"/>
    <property type="match status" value="1"/>
</dbReference>
<evidence type="ECO:0000256" key="1">
    <source>
        <dbReference type="ARBA" id="ARBA00004990"/>
    </source>
</evidence>